<dbReference type="Proteomes" id="UP000540929">
    <property type="component" value="Unassembled WGS sequence"/>
</dbReference>
<dbReference type="InterPro" id="IPR014004">
    <property type="entry name" value="Transpt-assoc_nodulatn_dom_bac"/>
</dbReference>
<comment type="caution">
    <text evidence="3">The sequence shown here is derived from an EMBL/GenBank/DDBJ whole genome shotgun (WGS) entry which is preliminary data.</text>
</comment>
<dbReference type="RefSeq" id="WP_179742948.1">
    <property type="nucleotide sequence ID" value="NZ_JACCAS010000001.1"/>
</dbReference>
<feature type="domain" description="BON" evidence="2">
    <location>
        <begin position="56"/>
        <end position="124"/>
    </location>
</feature>
<dbReference type="PROSITE" id="PS50914">
    <property type="entry name" value="BON"/>
    <property type="match status" value="1"/>
</dbReference>
<evidence type="ECO:0000313" key="3">
    <source>
        <dbReference type="EMBL" id="NYH21499.1"/>
    </source>
</evidence>
<dbReference type="PANTHER" id="PTHR34606:SF15">
    <property type="entry name" value="BON DOMAIN-CONTAINING PROTEIN"/>
    <property type="match status" value="1"/>
</dbReference>
<proteinExistence type="predicted"/>
<evidence type="ECO:0000259" key="2">
    <source>
        <dbReference type="PROSITE" id="PS50914"/>
    </source>
</evidence>
<organism evidence="3 4">
    <name type="scientific">Paraburkholderia bryophila</name>
    <dbReference type="NCBI Taxonomy" id="420952"/>
    <lineage>
        <taxon>Bacteria</taxon>
        <taxon>Pseudomonadati</taxon>
        <taxon>Pseudomonadota</taxon>
        <taxon>Betaproteobacteria</taxon>
        <taxon>Burkholderiales</taxon>
        <taxon>Burkholderiaceae</taxon>
        <taxon>Paraburkholderia</taxon>
    </lineage>
</organism>
<keyword evidence="1" id="KW-0732">Signal</keyword>
<sequence length="129" mass="12903">MTSIQVRELAVAMAIAVVSMSAWSQTGQMAGAMASAPNASTTAASGASAPVSGRKADRVLRRKVYAAIAKQKEISAGDISVIAKDGAVTLNGTVTDASQIDKVAAIARSVAGVTSVTNKLTVAKPLGGM</sequence>
<dbReference type="InterPro" id="IPR007055">
    <property type="entry name" value="BON_dom"/>
</dbReference>
<feature type="signal peptide" evidence="1">
    <location>
        <begin position="1"/>
        <end position="24"/>
    </location>
</feature>
<dbReference type="PANTHER" id="PTHR34606">
    <property type="entry name" value="BON DOMAIN-CONTAINING PROTEIN"/>
    <property type="match status" value="1"/>
</dbReference>
<accession>A0A7Z0B517</accession>
<dbReference type="SMART" id="SM00749">
    <property type="entry name" value="BON"/>
    <property type="match status" value="1"/>
</dbReference>
<name>A0A7Z0B517_9BURK</name>
<dbReference type="InterPro" id="IPR051686">
    <property type="entry name" value="Lipoprotein_DolP"/>
</dbReference>
<protein>
    <submittedName>
        <fullName evidence="3">Osmotically-inducible protein OsmY</fullName>
    </submittedName>
</protein>
<dbReference type="Pfam" id="PF04972">
    <property type="entry name" value="BON"/>
    <property type="match status" value="1"/>
</dbReference>
<reference evidence="3 4" key="1">
    <citation type="submission" date="2020-07" db="EMBL/GenBank/DDBJ databases">
        <title>Exploring microbial biodiversity for novel pathways involved in the catabolism of aromatic compounds derived from lignin.</title>
        <authorList>
            <person name="Elkins J."/>
        </authorList>
    </citation>
    <scope>NUCLEOTIDE SEQUENCE [LARGE SCALE GENOMIC DNA]</scope>
    <source>
        <strain evidence="3 4">H2C3C</strain>
    </source>
</reference>
<dbReference type="Gene3D" id="3.30.1340.30">
    <property type="match status" value="1"/>
</dbReference>
<gene>
    <name evidence="3" type="ORF">GGD40_000978</name>
</gene>
<evidence type="ECO:0000313" key="4">
    <source>
        <dbReference type="Proteomes" id="UP000540929"/>
    </source>
</evidence>
<dbReference type="EMBL" id="JACCAS010000001">
    <property type="protein sequence ID" value="NYH21499.1"/>
    <property type="molecule type" value="Genomic_DNA"/>
</dbReference>
<evidence type="ECO:0000256" key="1">
    <source>
        <dbReference type="SAM" id="SignalP"/>
    </source>
</evidence>
<keyword evidence="4" id="KW-1185">Reference proteome</keyword>
<dbReference type="AlphaFoldDB" id="A0A7Z0B517"/>
<feature type="chain" id="PRO_5031442277" evidence="1">
    <location>
        <begin position="25"/>
        <end position="129"/>
    </location>
</feature>